<evidence type="ECO:0000259" key="6">
    <source>
        <dbReference type="PROSITE" id="PS51352"/>
    </source>
</evidence>
<feature type="region of interest" description="Disordered" evidence="5">
    <location>
        <begin position="1"/>
        <end position="44"/>
    </location>
</feature>
<dbReference type="Gene3D" id="3.40.30.10">
    <property type="entry name" value="Glutaredoxin"/>
    <property type="match status" value="1"/>
</dbReference>
<dbReference type="PANTHER" id="PTHR11592">
    <property type="entry name" value="GLUTATHIONE PEROXIDASE"/>
    <property type="match status" value="1"/>
</dbReference>
<sequence>MTTISKARLSAPPTIAAPTPLTISPANVSSTSTSNSLDDDEKEKTNYDDIFDRLDDDVPALVIRTTTDVNRDYEDSLLTGDTSYFGDEPHNSLPTKATAQQRPAKTQVEREFPEMDDRYDEEGNLKSHGEKIDIEQVNFYDLEANMADGTPFDFKSLKGKYVMITNVASLCIMTWQMKALEKLYAKYKDQGFEVLGFPANDFFEEWMSSQTAGECYKKLWRANFKIMQKVRVNGKKQHDVFRYLKTNKRGLWGMKAVKWNFEKFLVDREGNIVKRYSTLKFPQSIMNDIDELLAKEKMDALVESGEQPDAASSTDNELEEEVSTVKNLSLNDK</sequence>
<reference evidence="8" key="3">
    <citation type="submission" date="2017-01" db="EMBL/GenBank/DDBJ databases">
        <authorList>
            <person name="Mah S.A."/>
            <person name="Swanson W.J."/>
            <person name="Moy G.W."/>
            <person name="Vacquier V.D."/>
        </authorList>
    </citation>
    <scope>NUCLEOTIDE SEQUENCE [LARGE SCALE GENOMIC DNA]</scope>
    <source>
        <strain evidence="8">65</strain>
    </source>
</reference>
<dbReference type="GO" id="GO:0004601">
    <property type="term" value="F:peroxidase activity"/>
    <property type="evidence" value="ECO:0007669"/>
    <property type="project" value="UniProtKB-KW"/>
</dbReference>
<proteinExistence type="inferred from homology"/>
<dbReference type="SUPFAM" id="SSF52833">
    <property type="entry name" value="Thioredoxin-like"/>
    <property type="match status" value="1"/>
</dbReference>
<evidence type="ECO:0000313" key="7">
    <source>
        <dbReference type="EMBL" id="CDR45846.1"/>
    </source>
</evidence>
<evidence type="ECO:0000256" key="1">
    <source>
        <dbReference type="ARBA" id="ARBA00006926"/>
    </source>
</evidence>
<name>A0A061BD94_CYBFA</name>
<feature type="compositionally biased region" description="Polar residues" evidence="5">
    <location>
        <begin position="92"/>
        <end position="104"/>
    </location>
</feature>
<dbReference type="OrthoDB" id="446890at2759"/>
<reference evidence="9" key="2">
    <citation type="journal article" date="2017" name="Genome Announc.">
        <title>Genome sequences of Cyberlindnera fabianii 65, Pichia kudriavzevii 129, and Saccharomyces cerevisiae 131 isolated from fermented masau fruits in Zimbabwe.</title>
        <authorList>
            <person name="van Rijswijck I.M.H."/>
            <person name="Derks M.F.L."/>
            <person name="Abee T."/>
            <person name="de Ridder D."/>
            <person name="Smid E.J."/>
        </authorList>
    </citation>
    <scope>NUCLEOTIDE SEQUENCE [LARGE SCALE GENOMIC DNA]</scope>
    <source>
        <strain evidence="9">65</strain>
    </source>
</reference>
<comment type="similarity">
    <text evidence="1 4">Belongs to the glutathione peroxidase family.</text>
</comment>
<feature type="domain" description="Thioredoxin" evidence="6">
    <location>
        <begin position="106"/>
        <end position="303"/>
    </location>
</feature>
<dbReference type="PANTHER" id="PTHR11592:SF78">
    <property type="entry name" value="GLUTATHIONE PEROXIDASE"/>
    <property type="match status" value="1"/>
</dbReference>
<evidence type="ECO:0000313" key="9">
    <source>
        <dbReference type="Proteomes" id="UP000189513"/>
    </source>
</evidence>
<dbReference type="PRINTS" id="PR01011">
    <property type="entry name" value="GLUTPROXDASE"/>
</dbReference>
<evidence type="ECO:0000256" key="5">
    <source>
        <dbReference type="SAM" id="MobiDB-lite"/>
    </source>
</evidence>
<feature type="region of interest" description="Disordered" evidence="5">
    <location>
        <begin position="83"/>
        <end position="108"/>
    </location>
</feature>
<dbReference type="PROSITE" id="PS51355">
    <property type="entry name" value="GLUTATHIONE_PEROXID_3"/>
    <property type="match status" value="1"/>
</dbReference>
<dbReference type="InterPro" id="IPR000889">
    <property type="entry name" value="Glutathione_peroxidase"/>
</dbReference>
<feature type="compositionally biased region" description="Low complexity" evidence="5">
    <location>
        <begin position="9"/>
        <end position="36"/>
    </location>
</feature>
<dbReference type="AlphaFoldDB" id="A0A061BD94"/>
<feature type="compositionally biased region" description="Polar residues" evidence="5">
    <location>
        <begin position="324"/>
        <end position="333"/>
    </location>
</feature>
<reference evidence="7" key="1">
    <citation type="journal article" date="2014" name="Genome Announc.">
        <title>Genome sequence of the yeast Cyberlindnera fabianii (Hansenula fabianii).</title>
        <authorList>
            <person name="Freel K.C."/>
            <person name="Sarilar V."/>
            <person name="Neuveglise C."/>
            <person name="Devillers H."/>
            <person name="Friedrich A."/>
            <person name="Schacherer J."/>
        </authorList>
    </citation>
    <scope>NUCLEOTIDE SEQUENCE</scope>
    <source>
        <strain evidence="7">YJS4271</strain>
    </source>
</reference>
<protein>
    <recommendedName>
        <fullName evidence="4">Glutathione peroxidase</fullName>
    </recommendedName>
</protein>
<feature type="region of interest" description="Disordered" evidence="5">
    <location>
        <begin position="303"/>
        <end position="333"/>
    </location>
</feature>
<dbReference type="GO" id="GO:0034599">
    <property type="term" value="P:cellular response to oxidative stress"/>
    <property type="evidence" value="ECO:0007669"/>
    <property type="project" value="TreeGrafter"/>
</dbReference>
<dbReference type="InterPro" id="IPR013766">
    <property type="entry name" value="Thioredoxin_domain"/>
</dbReference>
<evidence type="ECO:0000256" key="3">
    <source>
        <dbReference type="ARBA" id="ARBA00023002"/>
    </source>
</evidence>
<dbReference type="Pfam" id="PF00255">
    <property type="entry name" value="GSHPx"/>
    <property type="match status" value="1"/>
</dbReference>
<dbReference type="EMBL" id="MPUK01000001">
    <property type="protein sequence ID" value="ONH69596.1"/>
    <property type="molecule type" value="Genomic_DNA"/>
</dbReference>
<accession>A0A061BD94</accession>
<keyword evidence="9" id="KW-1185">Reference proteome</keyword>
<dbReference type="STRING" id="36022.A0A061BD94"/>
<keyword evidence="3 4" id="KW-0560">Oxidoreductase</keyword>
<dbReference type="Proteomes" id="UP000189513">
    <property type="component" value="Unassembled WGS sequence"/>
</dbReference>
<dbReference type="InterPro" id="IPR036249">
    <property type="entry name" value="Thioredoxin-like_sf"/>
</dbReference>
<gene>
    <name evidence="8" type="ORF">BON22_0866</name>
    <name evidence="7" type="ORF">CYFA0S_20e00848g</name>
</gene>
<evidence type="ECO:0000256" key="2">
    <source>
        <dbReference type="ARBA" id="ARBA00022559"/>
    </source>
</evidence>
<evidence type="ECO:0000256" key="4">
    <source>
        <dbReference type="RuleBase" id="RU000499"/>
    </source>
</evidence>
<evidence type="ECO:0000313" key="8">
    <source>
        <dbReference type="EMBL" id="ONH69596.1"/>
    </source>
</evidence>
<dbReference type="CDD" id="cd00340">
    <property type="entry name" value="GSH_Peroxidase"/>
    <property type="match status" value="1"/>
</dbReference>
<keyword evidence="2 4" id="KW-0575">Peroxidase</keyword>
<dbReference type="EMBL" id="LK052905">
    <property type="protein sequence ID" value="CDR45846.1"/>
    <property type="molecule type" value="Genomic_DNA"/>
</dbReference>
<organism evidence="7">
    <name type="scientific">Cyberlindnera fabianii</name>
    <name type="common">Yeast</name>
    <name type="synonym">Hansenula fabianii</name>
    <dbReference type="NCBI Taxonomy" id="36022"/>
    <lineage>
        <taxon>Eukaryota</taxon>
        <taxon>Fungi</taxon>
        <taxon>Dikarya</taxon>
        <taxon>Ascomycota</taxon>
        <taxon>Saccharomycotina</taxon>
        <taxon>Saccharomycetes</taxon>
        <taxon>Phaffomycetales</taxon>
        <taxon>Phaffomycetaceae</taxon>
        <taxon>Cyberlindnera</taxon>
    </lineage>
</organism>
<dbReference type="PROSITE" id="PS51352">
    <property type="entry name" value="THIOREDOXIN_2"/>
    <property type="match status" value="1"/>
</dbReference>
<dbReference type="VEuPathDB" id="FungiDB:BON22_0866"/>